<gene>
    <name evidence="2" type="ORF">GCM10017577_04190</name>
</gene>
<accession>A0A9W6L1E7</accession>
<evidence type="ECO:0000313" key="2">
    <source>
        <dbReference type="EMBL" id="GLL09279.1"/>
    </source>
</evidence>
<reference evidence="2" key="1">
    <citation type="journal article" date="2014" name="Int. J. Syst. Evol. Microbiol.">
        <title>Complete genome sequence of Corynebacterium casei LMG S-19264T (=DSM 44701T), isolated from a smear-ripened cheese.</title>
        <authorList>
            <consortium name="US DOE Joint Genome Institute (JGI-PGF)"/>
            <person name="Walter F."/>
            <person name="Albersmeier A."/>
            <person name="Kalinowski J."/>
            <person name="Ruckert C."/>
        </authorList>
    </citation>
    <scope>NUCLEOTIDE SEQUENCE</scope>
    <source>
        <strain evidence="2">VKM Ac-1069</strain>
    </source>
</reference>
<evidence type="ECO:0000256" key="1">
    <source>
        <dbReference type="SAM" id="Phobius"/>
    </source>
</evidence>
<keyword evidence="1" id="KW-0472">Membrane</keyword>
<protein>
    <submittedName>
        <fullName evidence="2">Uncharacterized protein</fullName>
    </submittedName>
</protein>
<evidence type="ECO:0000313" key="3">
    <source>
        <dbReference type="Proteomes" id="UP001143463"/>
    </source>
</evidence>
<dbReference type="AlphaFoldDB" id="A0A9W6L1E7"/>
<comment type="caution">
    <text evidence="2">The sequence shown here is derived from an EMBL/GenBank/DDBJ whole genome shotgun (WGS) entry which is preliminary data.</text>
</comment>
<name>A0A9W6L1E7_9PSEU</name>
<feature type="transmembrane region" description="Helical" evidence="1">
    <location>
        <begin position="20"/>
        <end position="47"/>
    </location>
</feature>
<dbReference type="EMBL" id="BSFQ01000001">
    <property type="protein sequence ID" value="GLL09279.1"/>
    <property type="molecule type" value="Genomic_DNA"/>
</dbReference>
<organism evidence="2 3">
    <name type="scientific">Pseudonocardia halophobica</name>
    <dbReference type="NCBI Taxonomy" id="29401"/>
    <lineage>
        <taxon>Bacteria</taxon>
        <taxon>Bacillati</taxon>
        <taxon>Actinomycetota</taxon>
        <taxon>Actinomycetes</taxon>
        <taxon>Pseudonocardiales</taxon>
        <taxon>Pseudonocardiaceae</taxon>
        <taxon>Pseudonocardia</taxon>
    </lineage>
</organism>
<sequence>MLLPPVPAADTDAGCYAVSVLASILAVWVGLRYTPVTAYVLFTLVALMSIPRDSGPRTSRTLAVTVLAQLALAWLWPPTSPGFEQWLTAILPG</sequence>
<keyword evidence="1" id="KW-0812">Transmembrane</keyword>
<proteinExistence type="predicted"/>
<dbReference type="Proteomes" id="UP001143463">
    <property type="component" value="Unassembled WGS sequence"/>
</dbReference>
<keyword evidence="1" id="KW-1133">Transmembrane helix</keyword>
<reference evidence="2" key="2">
    <citation type="submission" date="2023-01" db="EMBL/GenBank/DDBJ databases">
        <authorList>
            <person name="Sun Q."/>
            <person name="Evtushenko L."/>
        </authorList>
    </citation>
    <scope>NUCLEOTIDE SEQUENCE</scope>
    <source>
        <strain evidence="2">VKM Ac-1069</strain>
    </source>
</reference>
<keyword evidence="3" id="KW-1185">Reference proteome</keyword>
<dbReference type="RefSeq" id="WP_051736924.1">
    <property type="nucleotide sequence ID" value="NZ_BAAAUZ010000015.1"/>
</dbReference>